<evidence type="ECO:0000313" key="1">
    <source>
        <dbReference type="EMBL" id="CAJ30046.1"/>
    </source>
</evidence>
<name>Q3BKI0_9PROT</name>
<dbReference type="EMBL" id="AM085146">
    <property type="protein sequence ID" value="CAJ30046.1"/>
    <property type="molecule type" value="Genomic_DNA"/>
</dbReference>
<proteinExistence type="predicted"/>
<accession>Q3BKI0</accession>
<gene>
    <name evidence="1" type="ORF">mgI388</name>
</gene>
<reference evidence="1" key="1">
    <citation type="journal article" date="2005" name="J. Bacteriol.">
        <title>A hypervariable 130-kilobase genomic region of Magnetospirillum gryphiswaldense comprises a magnetosome island which undergoes frequent rearrangements during stationary growth.</title>
        <authorList>
            <person name="Ullrich S."/>
            <person name="Kube M."/>
            <person name="Schuebbe S."/>
            <person name="Reinhardt R."/>
            <person name="Schueler D."/>
        </authorList>
    </citation>
    <scope>NUCLEOTIDE SEQUENCE</scope>
    <source>
        <strain evidence="1">MSR-1</strain>
    </source>
</reference>
<dbReference type="AlphaFoldDB" id="Q3BKI0"/>
<organism evidence="1">
    <name type="scientific">Magnetospirillum gryphiswaldense</name>
    <dbReference type="NCBI Taxonomy" id="55518"/>
    <lineage>
        <taxon>Bacteria</taxon>
        <taxon>Pseudomonadati</taxon>
        <taxon>Pseudomonadota</taxon>
        <taxon>Alphaproteobacteria</taxon>
        <taxon>Rhodospirillales</taxon>
        <taxon>Rhodospirillaceae</taxon>
        <taxon>Magnetospirillum</taxon>
    </lineage>
</organism>
<sequence>MFLVNSRHPLVCATYHYLRNGRYPLSRSYGVNLPSSFNTILSSALVYSTSPPVSVSGTVYTLELFPGPSSLHPQSDKQVQLTKVVTSSRPTNINVVPIDYAFRPRLRGRLTLRGLALRRNPWTFGESVSHTLCRYSCQHSHFRYLQRPSR</sequence>
<protein>
    <submittedName>
        <fullName evidence="1">Uncharacterized protein</fullName>
    </submittedName>
</protein>